<evidence type="ECO:0000313" key="3">
    <source>
        <dbReference type="EMBL" id="CAK7231405.1"/>
    </source>
</evidence>
<dbReference type="SUPFAM" id="SSF51322">
    <property type="entry name" value="Cyanovirin-N"/>
    <property type="match status" value="1"/>
</dbReference>
<feature type="signal peptide" evidence="1">
    <location>
        <begin position="1"/>
        <end position="22"/>
    </location>
</feature>
<feature type="domain" description="Cyanovirin-N" evidence="2">
    <location>
        <begin position="27"/>
        <end position="140"/>
    </location>
</feature>
<dbReference type="Pfam" id="PF08881">
    <property type="entry name" value="CVNH"/>
    <property type="match status" value="1"/>
</dbReference>
<keyword evidence="1" id="KW-0732">Signal</keyword>
<evidence type="ECO:0000313" key="4">
    <source>
        <dbReference type="Proteomes" id="UP001642405"/>
    </source>
</evidence>
<dbReference type="EMBL" id="CAWUHB010000058">
    <property type="protein sequence ID" value="CAK7231405.1"/>
    <property type="molecule type" value="Genomic_DNA"/>
</dbReference>
<dbReference type="InterPro" id="IPR011058">
    <property type="entry name" value="Cyanovirin-N"/>
</dbReference>
<evidence type="ECO:0000259" key="2">
    <source>
        <dbReference type="SMART" id="SM01111"/>
    </source>
</evidence>
<dbReference type="InterPro" id="IPR036673">
    <property type="entry name" value="Cyanovirin-N_sf"/>
</dbReference>
<dbReference type="SMART" id="SM01111">
    <property type="entry name" value="CVNH"/>
    <property type="match status" value="1"/>
</dbReference>
<comment type="caution">
    <text evidence="3">The sequence shown here is derived from an EMBL/GenBank/DDBJ whole genome shotgun (WGS) entry which is preliminary data.</text>
</comment>
<dbReference type="Proteomes" id="UP001642405">
    <property type="component" value="Unassembled WGS sequence"/>
</dbReference>
<feature type="chain" id="PRO_5045865801" description="Cyanovirin-N domain-containing protein" evidence="1">
    <location>
        <begin position="23"/>
        <end position="148"/>
    </location>
</feature>
<dbReference type="Gene3D" id="2.30.60.10">
    <property type="entry name" value="Cyanovirin-N"/>
    <property type="match status" value="1"/>
</dbReference>
<reference evidence="3 4" key="1">
    <citation type="submission" date="2024-01" db="EMBL/GenBank/DDBJ databases">
        <authorList>
            <person name="Allen C."/>
            <person name="Tagirdzhanova G."/>
        </authorList>
    </citation>
    <scope>NUCLEOTIDE SEQUENCE [LARGE SCALE GENOMIC DNA]</scope>
</reference>
<accession>A0ABP0CIH9</accession>
<evidence type="ECO:0000256" key="1">
    <source>
        <dbReference type="SAM" id="SignalP"/>
    </source>
</evidence>
<sequence length="148" mass="15315">MSFCSLSLFVCFVLLFSSLATAAGWTNFTSTCTDVVLHASSTGHLSLLSASCLTDLANSSSSSSTLHNTTLDLNLCLGIDYVSANLTWSVYGKFSEYCTSCHVVGRTKLGCSCATLSGVHANSTIDLNTGISNANGTLSCQGGIGMNS</sequence>
<name>A0ABP0CIH9_9PEZI</name>
<proteinExistence type="predicted"/>
<organism evidence="3 4">
    <name type="scientific">Sporothrix curviconia</name>
    <dbReference type="NCBI Taxonomy" id="1260050"/>
    <lineage>
        <taxon>Eukaryota</taxon>
        <taxon>Fungi</taxon>
        <taxon>Dikarya</taxon>
        <taxon>Ascomycota</taxon>
        <taxon>Pezizomycotina</taxon>
        <taxon>Sordariomycetes</taxon>
        <taxon>Sordariomycetidae</taxon>
        <taxon>Ophiostomatales</taxon>
        <taxon>Ophiostomataceae</taxon>
        <taxon>Sporothrix</taxon>
    </lineage>
</organism>
<gene>
    <name evidence="3" type="ORF">SCUCBS95973_007902</name>
</gene>
<protein>
    <recommendedName>
        <fullName evidence="2">Cyanovirin-N domain-containing protein</fullName>
    </recommendedName>
</protein>
<keyword evidence="4" id="KW-1185">Reference proteome</keyword>